<dbReference type="InterPro" id="IPR023159">
    <property type="entry name" value="SO1590-like_sf"/>
</dbReference>
<sequence length="144" mass="14900">MMRTAGTFKVVSFTPASLVPEPAVETALPVGVATLEKHYEGEGLEGRSATLFTAAFDQAAGIGTYVAMESFEGSLEGRSGAFNFVHSATTDGGPHRGTDHFLIVPGSGTAALAGITGSGGLLVEEDGTHRVWFEYRLPGLPGEA</sequence>
<protein>
    <submittedName>
        <fullName evidence="1">Uncharacterized protein</fullName>
    </submittedName>
</protein>
<accession>A0A2K8PGL5</accession>
<gene>
    <name evidence="1" type="ORF">SLAV_20290</name>
</gene>
<dbReference type="KEGG" id="slx:SLAV_20290"/>
<proteinExistence type="predicted"/>
<dbReference type="SUPFAM" id="SSF159238">
    <property type="entry name" value="SO1590-like"/>
    <property type="match status" value="1"/>
</dbReference>
<evidence type="ECO:0000313" key="1">
    <source>
        <dbReference type="EMBL" id="ATZ25881.1"/>
    </source>
</evidence>
<organism evidence="1 2">
    <name type="scientific">Streptomyces lavendulae subsp. lavendulae</name>
    <dbReference type="NCBI Taxonomy" id="58340"/>
    <lineage>
        <taxon>Bacteria</taxon>
        <taxon>Bacillati</taxon>
        <taxon>Actinomycetota</taxon>
        <taxon>Actinomycetes</taxon>
        <taxon>Kitasatosporales</taxon>
        <taxon>Streptomycetaceae</taxon>
        <taxon>Streptomyces</taxon>
    </lineage>
</organism>
<dbReference type="AlphaFoldDB" id="A0A2K8PGL5"/>
<keyword evidence="2" id="KW-1185">Reference proteome</keyword>
<dbReference type="Gene3D" id="2.40.350.10">
    <property type="entry name" value="SO1590-like"/>
    <property type="match status" value="1"/>
</dbReference>
<evidence type="ECO:0000313" key="2">
    <source>
        <dbReference type="Proteomes" id="UP000231791"/>
    </source>
</evidence>
<reference evidence="1 2" key="1">
    <citation type="submission" date="2017-11" db="EMBL/GenBank/DDBJ databases">
        <title>Complete genome sequence of Streptomyces lavendulae subsp. lavendulae CCM 3239 (formerly 'Streptomyces aureofaciens CCM 3239'), the producer of the angucycline-type antibiotic auricin.</title>
        <authorList>
            <person name="Busche T."/>
            <person name="Novakova R."/>
            <person name="Al'Dilaimi A."/>
            <person name="Homerova D."/>
            <person name="Feckova L."/>
            <person name="Rezuchova B."/>
            <person name="Mingyar E."/>
            <person name="Csolleiova D."/>
            <person name="Bekeova C."/>
            <person name="Winkler A."/>
            <person name="Sevcikova B."/>
            <person name="Kalinowski J."/>
            <person name="Kormanec J."/>
            <person name="Ruckert C."/>
        </authorList>
    </citation>
    <scope>NUCLEOTIDE SEQUENCE [LARGE SCALE GENOMIC DNA]</scope>
    <source>
        <strain evidence="1 2">CCM 3239</strain>
    </source>
</reference>
<name>A0A2K8PGL5_STRLA</name>
<dbReference type="Pfam" id="PF11528">
    <property type="entry name" value="DUF3224"/>
    <property type="match status" value="1"/>
</dbReference>
<dbReference type="InterPro" id="IPR021607">
    <property type="entry name" value="DUF3224"/>
</dbReference>
<dbReference type="EMBL" id="CP024985">
    <property type="protein sequence ID" value="ATZ25881.1"/>
    <property type="molecule type" value="Genomic_DNA"/>
</dbReference>
<dbReference type="Proteomes" id="UP000231791">
    <property type="component" value="Chromosome"/>
</dbReference>